<dbReference type="Proteomes" id="UP000271003">
    <property type="component" value="Chromosome"/>
</dbReference>
<protein>
    <submittedName>
        <fullName evidence="2">Uncharacterized protein</fullName>
    </submittedName>
</protein>
<dbReference type="KEGG" id="sutt:SUTMEG_03480"/>
<sequence>MTRPFFSAAGVLPAVCALLLGLGGAAPVAAAADNKGASADTIETILACHAKAKTDDQKGRCLERELKFVEAEHKDAVERVTVVAKAWDKPTKTRRRWDAFLRSSQSFETFVKRECAFVALTTKGNRTKEENAELACRIGYYRMHTDVLENHYLGAAR</sequence>
<dbReference type="EMBL" id="AP018786">
    <property type="protein sequence ID" value="BBF22457.1"/>
    <property type="molecule type" value="Genomic_DNA"/>
</dbReference>
<name>A0A2Z6IA34_9BURK</name>
<dbReference type="OrthoDB" id="9155146at2"/>
<evidence type="ECO:0000313" key="3">
    <source>
        <dbReference type="Proteomes" id="UP000271003"/>
    </source>
</evidence>
<feature type="signal peptide" evidence="1">
    <location>
        <begin position="1"/>
        <end position="31"/>
    </location>
</feature>
<dbReference type="Gene3D" id="1.20.1270.180">
    <property type="match status" value="1"/>
</dbReference>
<evidence type="ECO:0000256" key="1">
    <source>
        <dbReference type="SAM" id="SignalP"/>
    </source>
</evidence>
<dbReference type="RefSeq" id="WP_120176164.1">
    <property type="nucleotide sequence ID" value="NZ_AP018786.1"/>
</dbReference>
<dbReference type="AlphaFoldDB" id="A0A2Z6IA34"/>
<keyword evidence="1" id="KW-0732">Signal</keyword>
<organism evidence="2 3">
    <name type="scientific">Sutterella megalosphaeroides</name>
    <dbReference type="NCBI Taxonomy" id="2494234"/>
    <lineage>
        <taxon>Bacteria</taxon>
        <taxon>Pseudomonadati</taxon>
        <taxon>Pseudomonadota</taxon>
        <taxon>Betaproteobacteria</taxon>
        <taxon>Burkholderiales</taxon>
        <taxon>Sutterellaceae</taxon>
        <taxon>Sutterella</taxon>
    </lineage>
</organism>
<feature type="chain" id="PRO_5016267732" evidence="1">
    <location>
        <begin position="32"/>
        <end position="157"/>
    </location>
</feature>
<reference evidence="2 3" key="1">
    <citation type="journal article" date="2018" name="Int. J. Syst. Evol. Microbiol.">
        <title>Mesosutterella multiformis gen. nov., sp. nov., a member of the family Sutterellaceae and Sutterella megalosphaeroides sp. nov., isolated from human faeces.</title>
        <authorList>
            <person name="Sakamoto M."/>
            <person name="Ikeyama N."/>
            <person name="Kunihiro T."/>
            <person name="Iino T."/>
            <person name="Yuki M."/>
            <person name="Ohkuma M."/>
        </authorList>
    </citation>
    <scope>NUCLEOTIDE SEQUENCE [LARGE SCALE GENOMIC DNA]</scope>
    <source>
        <strain evidence="2 3">6FBBBH3</strain>
    </source>
</reference>
<gene>
    <name evidence="2" type="ORF">SUTMEG_03480</name>
</gene>
<proteinExistence type="predicted"/>
<evidence type="ECO:0000313" key="2">
    <source>
        <dbReference type="EMBL" id="BBF22457.1"/>
    </source>
</evidence>
<accession>A0A2Z6IA34</accession>
<keyword evidence="3" id="KW-1185">Reference proteome</keyword>